<evidence type="ECO:0000313" key="2">
    <source>
        <dbReference type="Proteomes" id="UP001612741"/>
    </source>
</evidence>
<protein>
    <submittedName>
        <fullName evidence="1">Uncharacterized protein</fullName>
    </submittedName>
</protein>
<reference evidence="1 2" key="1">
    <citation type="submission" date="2024-10" db="EMBL/GenBank/DDBJ databases">
        <title>The Natural Products Discovery Center: Release of the First 8490 Sequenced Strains for Exploring Actinobacteria Biosynthetic Diversity.</title>
        <authorList>
            <person name="Kalkreuter E."/>
            <person name="Kautsar S.A."/>
            <person name="Yang D."/>
            <person name="Bader C.D."/>
            <person name="Teijaro C.N."/>
            <person name="Fluegel L."/>
            <person name="Davis C.M."/>
            <person name="Simpson J.R."/>
            <person name="Lauterbach L."/>
            <person name="Steele A.D."/>
            <person name="Gui C."/>
            <person name="Meng S."/>
            <person name="Li G."/>
            <person name="Viehrig K."/>
            <person name="Ye F."/>
            <person name="Su P."/>
            <person name="Kiefer A.F."/>
            <person name="Nichols A."/>
            <person name="Cepeda A.J."/>
            <person name="Yan W."/>
            <person name="Fan B."/>
            <person name="Jiang Y."/>
            <person name="Adhikari A."/>
            <person name="Zheng C.-J."/>
            <person name="Schuster L."/>
            <person name="Cowan T.M."/>
            <person name="Smanski M.J."/>
            <person name="Chevrette M.G."/>
            <person name="De Carvalho L.P.S."/>
            <person name="Shen B."/>
        </authorList>
    </citation>
    <scope>NUCLEOTIDE SEQUENCE [LARGE SCALE GENOMIC DNA]</scope>
    <source>
        <strain evidence="1 2">NPDC050545</strain>
    </source>
</reference>
<name>A0ABW7YNE0_9ACTN</name>
<dbReference type="EMBL" id="JBITGY010000002">
    <property type="protein sequence ID" value="MFI6496859.1"/>
    <property type="molecule type" value="Genomic_DNA"/>
</dbReference>
<gene>
    <name evidence="1" type="ORF">ACIBG2_05730</name>
</gene>
<dbReference type="Proteomes" id="UP001612741">
    <property type="component" value="Unassembled WGS sequence"/>
</dbReference>
<evidence type="ECO:0000313" key="1">
    <source>
        <dbReference type="EMBL" id="MFI6496859.1"/>
    </source>
</evidence>
<comment type="caution">
    <text evidence="1">The sequence shown here is derived from an EMBL/GenBank/DDBJ whole genome shotgun (WGS) entry which is preliminary data.</text>
</comment>
<keyword evidence="2" id="KW-1185">Reference proteome</keyword>
<accession>A0ABW7YNE0</accession>
<proteinExistence type="predicted"/>
<sequence length="93" mass="10280">MTEHANLAASLAEPADQTVVIVGSDYDDLRIWERNDHEAAKGLACGAREEARWFEKGDLNEEPLTWGTVLHCATHVWLRGPLLASQQPGEASR</sequence>
<dbReference type="RefSeq" id="WP_397079308.1">
    <property type="nucleotide sequence ID" value="NZ_JBITGY010000002.1"/>
</dbReference>
<organism evidence="1 2">
    <name type="scientific">Nonomuraea typhae</name>
    <dbReference type="NCBI Taxonomy" id="2603600"/>
    <lineage>
        <taxon>Bacteria</taxon>
        <taxon>Bacillati</taxon>
        <taxon>Actinomycetota</taxon>
        <taxon>Actinomycetes</taxon>
        <taxon>Streptosporangiales</taxon>
        <taxon>Streptosporangiaceae</taxon>
        <taxon>Nonomuraea</taxon>
    </lineage>
</organism>